<name>L7JSC2_TRAHO</name>
<sequence>MNYYNRCKLEKRLGSIYRCVGSLSSELADCIASVERLSEDNDRSYEGIKTCLKILKDIKKFYPSNKCSGGVEEFNEETVNDNSEVMQSMDDEFTDNAVDEEHFGINYESDNELTWDYDYTMTFSSGKDDTAVTNPLVIKSTEQDFQTKQSTMLDENSTITDDKNVCTVIWNENYENNKESLEEKRKEERRQKGEEKKKNVEENDTMKEKEKKAEERGNCEKKKSEMDDSGSGKLKSEEITSKTVNSAYSNAMKSVFFFGICMIVTLVAIKTLV</sequence>
<reference evidence="3 4" key="1">
    <citation type="journal article" date="2012" name="PLoS Pathog.">
        <title>The genome of the obligate intracellular parasite Trachipleistophora hominis: new insights into microsporidian genome dynamics and reductive evolution.</title>
        <authorList>
            <person name="Heinz E."/>
            <person name="Williams T.A."/>
            <person name="Nakjang S."/>
            <person name="Noel C.J."/>
            <person name="Swan D.C."/>
            <person name="Goldberg A.V."/>
            <person name="Harris S.R."/>
            <person name="Weinmaier T."/>
            <person name="Markert S."/>
            <person name="Becher D."/>
            <person name="Bernhardt J."/>
            <person name="Dagan T."/>
            <person name="Hacker C."/>
            <person name="Lucocq J.M."/>
            <person name="Schweder T."/>
            <person name="Rattei T."/>
            <person name="Hall N."/>
            <person name="Hirt R.P."/>
            <person name="Embley T.M."/>
        </authorList>
    </citation>
    <scope>NUCLEOTIDE SEQUENCE [LARGE SCALE GENOMIC DNA]</scope>
</reference>
<dbReference type="EMBL" id="JH994066">
    <property type="protein sequence ID" value="ELQ74175.1"/>
    <property type="molecule type" value="Genomic_DNA"/>
</dbReference>
<feature type="transmembrane region" description="Helical" evidence="2">
    <location>
        <begin position="251"/>
        <end position="269"/>
    </location>
</feature>
<evidence type="ECO:0000313" key="4">
    <source>
        <dbReference type="Proteomes" id="UP000011185"/>
    </source>
</evidence>
<dbReference type="AlphaFoldDB" id="L7JSC2"/>
<evidence type="ECO:0000256" key="2">
    <source>
        <dbReference type="SAM" id="Phobius"/>
    </source>
</evidence>
<protein>
    <submittedName>
        <fullName evidence="3">Uncharacterized protein</fullName>
    </submittedName>
</protein>
<keyword evidence="2" id="KW-0472">Membrane</keyword>
<keyword evidence="2" id="KW-0812">Transmembrane</keyword>
<evidence type="ECO:0000256" key="1">
    <source>
        <dbReference type="SAM" id="MobiDB-lite"/>
    </source>
</evidence>
<evidence type="ECO:0000313" key="3">
    <source>
        <dbReference type="EMBL" id="ELQ74175.1"/>
    </source>
</evidence>
<proteinExistence type="predicted"/>
<feature type="compositionally biased region" description="Basic and acidic residues" evidence="1">
    <location>
        <begin position="177"/>
        <end position="226"/>
    </location>
</feature>
<feature type="region of interest" description="Disordered" evidence="1">
    <location>
        <begin position="177"/>
        <end position="238"/>
    </location>
</feature>
<accession>L7JSC2</accession>
<dbReference type="HOGENOM" id="CLU_1020096_0_0_1"/>
<organism evidence="3 4">
    <name type="scientific">Trachipleistophora hominis</name>
    <name type="common">Microsporidian parasite</name>
    <dbReference type="NCBI Taxonomy" id="72359"/>
    <lineage>
        <taxon>Eukaryota</taxon>
        <taxon>Fungi</taxon>
        <taxon>Fungi incertae sedis</taxon>
        <taxon>Microsporidia</taxon>
        <taxon>Pleistophoridae</taxon>
        <taxon>Trachipleistophora</taxon>
    </lineage>
</organism>
<dbReference type="VEuPathDB" id="MicrosporidiaDB:THOM_2913"/>
<dbReference type="Proteomes" id="UP000011185">
    <property type="component" value="Unassembled WGS sequence"/>
</dbReference>
<keyword evidence="4" id="KW-1185">Reference proteome</keyword>
<keyword evidence="2" id="KW-1133">Transmembrane helix</keyword>
<dbReference type="InParanoid" id="L7JSC2"/>
<gene>
    <name evidence="3" type="ORF">THOM_2913</name>
</gene>